<dbReference type="EMBL" id="JARK01001501">
    <property type="protein sequence ID" value="EYB94964.1"/>
    <property type="molecule type" value="Genomic_DNA"/>
</dbReference>
<gene>
    <name evidence="1" type="primary">Acey_s0165.g35</name>
    <name evidence="1" type="ORF">Y032_0165g35</name>
</gene>
<comment type="caution">
    <text evidence="1">The sequence shown here is derived from an EMBL/GenBank/DDBJ whole genome shotgun (WGS) entry which is preliminary data.</text>
</comment>
<proteinExistence type="predicted"/>
<name>A0A016SX94_9BILA</name>
<dbReference type="AlphaFoldDB" id="A0A016SX94"/>
<keyword evidence="2" id="KW-1185">Reference proteome</keyword>
<accession>A0A016SX94</accession>
<reference evidence="2" key="1">
    <citation type="journal article" date="2015" name="Nat. Genet.">
        <title>The genome and transcriptome of the zoonotic hookworm Ancylostoma ceylanicum identify infection-specific gene families.</title>
        <authorList>
            <person name="Schwarz E.M."/>
            <person name="Hu Y."/>
            <person name="Antoshechkin I."/>
            <person name="Miller M.M."/>
            <person name="Sternberg P.W."/>
            <person name="Aroian R.V."/>
        </authorList>
    </citation>
    <scope>NUCLEOTIDE SEQUENCE</scope>
    <source>
        <strain evidence="2">HY135</strain>
    </source>
</reference>
<organism evidence="1 2">
    <name type="scientific">Ancylostoma ceylanicum</name>
    <dbReference type="NCBI Taxonomy" id="53326"/>
    <lineage>
        <taxon>Eukaryota</taxon>
        <taxon>Metazoa</taxon>
        <taxon>Ecdysozoa</taxon>
        <taxon>Nematoda</taxon>
        <taxon>Chromadorea</taxon>
        <taxon>Rhabditida</taxon>
        <taxon>Rhabditina</taxon>
        <taxon>Rhabditomorpha</taxon>
        <taxon>Strongyloidea</taxon>
        <taxon>Ancylostomatidae</taxon>
        <taxon>Ancylostomatinae</taxon>
        <taxon>Ancylostoma</taxon>
    </lineage>
</organism>
<evidence type="ECO:0000313" key="1">
    <source>
        <dbReference type="EMBL" id="EYB94964.1"/>
    </source>
</evidence>
<evidence type="ECO:0000313" key="2">
    <source>
        <dbReference type="Proteomes" id="UP000024635"/>
    </source>
</evidence>
<protein>
    <submittedName>
        <fullName evidence="1">Uncharacterized protein</fullName>
    </submittedName>
</protein>
<sequence>MHYHIVLLKKIDGMRDCTIAARPEREMHRNAKKPHSQSVYLFEKECTCYDVTQSTRSVAEDDITSWVQIRLFRQ</sequence>
<dbReference type="Proteomes" id="UP000024635">
    <property type="component" value="Unassembled WGS sequence"/>
</dbReference>